<dbReference type="Gramene" id="Pp3c3_36082V3.1">
    <property type="protein sequence ID" value="Pp3c3_36082V3.1"/>
    <property type="gene ID" value="Pp3c3_36082"/>
</dbReference>
<sequence>MHGARLCCHIILVRVYWGRLHCRELKRNNIELRRFVGIGLRGSGQVRRSKASAEAELKWSGGAQRVCHLLLQSATSGGKQREFATPCVTR</sequence>
<accession>A0A2K1KXF4</accession>
<proteinExistence type="predicted"/>
<name>A0A2K1KXF4_PHYPA</name>
<protein>
    <submittedName>
        <fullName evidence="1 2">Uncharacterized protein</fullName>
    </submittedName>
</protein>
<keyword evidence="3" id="KW-1185">Reference proteome</keyword>
<dbReference type="InParanoid" id="A0A2K1KXF4"/>
<reference evidence="1 3" key="2">
    <citation type="journal article" date="2018" name="Plant J.">
        <title>The Physcomitrella patens chromosome-scale assembly reveals moss genome structure and evolution.</title>
        <authorList>
            <person name="Lang D."/>
            <person name="Ullrich K.K."/>
            <person name="Murat F."/>
            <person name="Fuchs J."/>
            <person name="Jenkins J."/>
            <person name="Haas F.B."/>
            <person name="Piednoel M."/>
            <person name="Gundlach H."/>
            <person name="Van Bel M."/>
            <person name="Meyberg R."/>
            <person name="Vives C."/>
            <person name="Morata J."/>
            <person name="Symeonidi A."/>
            <person name="Hiss M."/>
            <person name="Muchero W."/>
            <person name="Kamisugi Y."/>
            <person name="Saleh O."/>
            <person name="Blanc G."/>
            <person name="Decker E.L."/>
            <person name="van Gessel N."/>
            <person name="Grimwood J."/>
            <person name="Hayes R.D."/>
            <person name="Graham S.W."/>
            <person name="Gunter L.E."/>
            <person name="McDaniel S.F."/>
            <person name="Hoernstein S.N.W."/>
            <person name="Larsson A."/>
            <person name="Li F.W."/>
            <person name="Perroud P.F."/>
            <person name="Phillips J."/>
            <person name="Ranjan P."/>
            <person name="Rokshar D.S."/>
            <person name="Rothfels C.J."/>
            <person name="Schneider L."/>
            <person name="Shu S."/>
            <person name="Stevenson D.W."/>
            <person name="Thummler F."/>
            <person name="Tillich M."/>
            <person name="Villarreal Aguilar J.C."/>
            <person name="Widiez T."/>
            <person name="Wong G.K."/>
            <person name="Wymore A."/>
            <person name="Zhang Y."/>
            <person name="Zimmer A.D."/>
            <person name="Quatrano R.S."/>
            <person name="Mayer K.F.X."/>
            <person name="Goodstein D."/>
            <person name="Casacuberta J.M."/>
            <person name="Vandepoele K."/>
            <person name="Reski R."/>
            <person name="Cuming A.C."/>
            <person name="Tuskan G.A."/>
            <person name="Maumus F."/>
            <person name="Salse J."/>
            <person name="Schmutz J."/>
            <person name="Rensing S.A."/>
        </authorList>
    </citation>
    <scope>NUCLEOTIDE SEQUENCE [LARGE SCALE GENOMIC DNA]</scope>
    <source>
        <strain evidence="2 3">cv. Gransden 2004</strain>
    </source>
</reference>
<evidence type="ECO:0000313" key="3">
    <source>
        <dbReference type="Proteomes" id="UP000006727"/>
    </source>
</evidence>
<dbReference type="EnsemblPlants" id="Pp3c3_36082V3.1">
    <property type="protein sequence ID" value="Pp3c3_36082V3.1"/>
    <property type="gene ID" value="Pp3c3_36082"/>
</dbReference>
<dbReference type="PaxDb" id="3218-PP1S96_19V6.1"/>
<dbReference type="EMBL" id="ABEU02000003">
    <property type="protein sequence ID" value="PNR58451.1"/>
    <property type="molecule type" value="Genomic_DNA"/>
</dbReference>
<organism evidence="1">
    <name type="scientific">Physcomitrium patens</name>
    <name type="common">Spreading-leaved earth moss</name>
    <name type="synonym">Physcomitrella patens</name>
    <dbReference type="NCBI Taxonomy" id="3218"/>
    <lineage>
        <taxon>Eukaryota</taxon>
        <taxon>Viridiplantae</taxon>
        <taxon>Streptophyta</taxon>
        <taxon>Embryophyta</taxon>
        <taxon>Bryophyta</taxon>
        <taxon>Bryophytina</taxon>
        <taxon>Bryopsida</taxon>
        <taxon>Funariidae</taxon>
        <taxon>Funariales</taxon>
        <taxon>Funariaceae</taxon>
        <taxon>Physcomitrium</taxon>
    </lineage>
</organism>
<dbReference type="Proteomes" id="UP000006727">
    <property type="component" value="Chromosome 3"/>
</dbReference>
<evidence type="ECO:0000313" key="1">
    <source>
        <dbReference type="EMBL" id="PNR58451.1"/>
    </source>
</evidence>
<reference evidence="1 3" key="1">
    <citation type="journal article" date="2008" name="Science">
        <title>The Physcomitrella genome reveals evolutionary insights into the conquest of land by plants.</title>
        <authorList>
            <person name="Rensing S."/>
            <person name="Lang D."/>
            <person name="Zimmer A."/>
            <person name="Terry A."/>
            <person name="Salamov A."/>
            <person name="Shapiro H."/>
            <person name="Nishiyama T."/>
            <person name="Perroud P.-F."/>
            <person name="Lindquist E."/>
            <person name="Kamisugi Y."/>
            <person name="Tanahashi T."/>
            <person name="Sakakibara K."/>
            <person name="Fujita T."/>
            <person name="Oishi K."/>
            <person name="Shin-I T."/>
            <person name="Kuroki Y."/>
            <person name="Toyoda A."/>
            <person name="Suzuki Y."/>
            <person name="Hashimoto A."/>
            <person name="Yamaguchi K."/>
            <person name="Sugano A."/>
            <person name="Kohara Y."/>
            <person name="Fujiyama A."/>
            <person name="Anterola A."/>
            <person name="Aoki S."/>
            <person name="Ashton N."/>
            <person name="Barbazuk W.B."/>
            <person name="Barker E."/>
            <person name="Bennetzen J."/>
            <person name="Bezanilla M."/>
            <person name="Blankenship R."/>
            <person name="Cho S.H."/>
            <person name="Dutcher S."/>
            <person name="Estelle M."/>
            <person name="Fawcett J.A."/>
            <person name="Gundlach H."/>
            <person name="Hanada K."/>
            <person name="Heyl A."/>
            <person name="Hicks K.A."/>
            <person name="Hugh J."/>
            <person name="Lohr M."/>
            <person name="Mayer K."/>
            <person name="Melkozernov A."/>
            <person name="Murata T."/>
            <person name="Nelson D."/>
            <person name="Pils B."/>
            <person name="Prigge M."/>
            <person name="Reiss B."/>
            <person name="Renner T."/>
            <person name="Rombauts S."/>
            <person name="Rushton P."/>
            <person name="Sanderfoot A."/>
            <person name="Schween G."/>
            <person name="Shiu S.-H."/>
            <person name="Stueber K."/>
            <person name="Theodoulou F.L."/>
            <person name="Tu H."/>
            <person name="Van de Peer Y."/>
            <person name="Verrier P.J."/>
            <person name="Waters E."/>
            <person name="Wood A."/>
            <person name="Yang L."/>
            <person name="Cove D."/>
            <person name="Cuming A."/>
            <person name="Hasebe M."/>
            <person name="Lucas S."/>
            <person name="Mishler D.B."/>
            <person name="Reski R."/>
            <person name="Grigoriev I."/>
            <person name="Quatrano R.S."/>
            <person name="Boore J.L."/>
        </authorList>
    </citation>
    <scope>NUCLEOTIDE SEQUENCE [LARGE SCALE GENOMIC DNA]</scope>
    <source>
        <strain evidence="2 3">cv. Gransden 2004</strain>
    </source>
</reference>
<gene>
    <name evidence="1" type="ORF">PHYPA_005446</name>
</gene>
<dbReference type="AlphaFoldDB" id="A0A2K1KXF4"/>
<reference evidence="2" key="3">
    <citation type="submission" date="2020-12" db="UniProtKB">
        <authorList>
            <consortium name="EnsemblPlants"/>
        </authorList>
    </citation>
    <scope>IDENTIFICATION</scope>
</reference>
<evidence type="ECO:0000313" key="2">
    <source>
        <dbReference type="EnsemblPlants" id="Pp3c3_36082V3.1"/>
    </source>
</evidence>